<dbReference type="Proteomes" id="UP000429232">
    <property type="component" value="Chromosome"/>
</dbReference>
<proteinExistence type="predicted"/>
<dbReference type="PANTHER" id="PTHR43861">
    <property type="entry name" value="TRANS-ACONITATE 2-METHYLTRANSFERASE-RELATED"/>
    <property type="match status" value="1"/>
</dbReference>
<dbReference type="Pfam" id="PF08241">
    <property type="entry name" value="Methyltransf_11"/>
    <property type="match status" value="1"/>
</dbReference>
<name>A0A6I4I3T3_9SPHI</name>
<reference evidence="2 3" key="1">
    <citation type="submission" date="2020-12" db="EMBL/GenBank/DDBJ databases">
        <title>HMF7856_wgs.fasta genome submission.</title>
        <authorList>
            <person name="Kang H."/>
            <person name="Kim H."/>
            <person name="Joh K."/>
        </authorList>
    </citation>
    <scope>NUCLEOTIDE SEQUENCE [LARGE SCALE GENOMIC DNA]</scope>
    <source>
        <strain evidence="2 3">HMF7856</strain>
    </source>
</reference>
<gene>
    <name evidence="2" type="ORF">GO620_013110</name>
</gene>
<sequence>MKWNAELYDDKHAFVYQFGESVLGLLDVKPGERIHDLGCGTGDLTKQIQELGADVIGTDLSPQMIAKAKEKFPDVKFEVADAADFELGNDFDAVFSNAALHWVKDQDAMMTSVYKSLKPGGRFVAEMGGKGNVQKLITVTRDTLNKYGYHQQAKYSQWYFPSVGEYASRLESHGFRVTFAVHFDRKTPLQDGEAGLIKWIEMFGSPYFEGVTPTDKEKILNEITALLKPDYEENGQWYADYKRLRFTAIKEM</sequence>
<accession>A0A6I4I3T3</accession>
<keyword evidence="2" id="KW-0489">Methyltransferase</keyword>
<feature type="domain" description="Methyltransferase type 11" evidence="1">
    <location>
        <begin position="36"/>
        <end position="124"/>
    </location>
</feature>
<dbReference type="RefSeq" id="WP_157526933.1">
    <property type="nucleotide sequence ID" value="NZ_CP066775.1"/>
</dbReference>
<dbReference type="Gene3D" id="3.40.50.150">
    <property type="entry name" value="Vaccinia Virus protein VP39"/>
    <property type="match status" value="1"/>
</dbReference>
<protein>
    <submittedName>
        <fullName evidence="2">Methyltransferase domain-containing protein</fullName>
    </submittedName>
</protein>
<keyword evidence="2" id="KW-0808">Transferase</keyword>
<organism evidence="2 3">
    <name type="scientific">Mucilaginibacter ginkgonis</name>
    <dbReference type="NCBI Taxonomy" id="2682091"/>
    <lineage>
        <taxon>Bacteria</taxon>
        <taxon>Pseudomonadati</taxon>
        <taxon>Bacteroidota</taxon>
        <taxon>Sphingobacteriia</taxon>
        <taxon>Sphingobacteriales</taxon>
        <taxon>Sphingobacteriaceae</taxon>
        <taxon>Mucilaginibacter</taxon>
    </lineage>
</organism>
<dbReference type="GO" id="GO:0008757">
    <property type="term" value="F:S-adenosylmethionine-dependent methyltransferase activity"/>
    <property type="evidence" value="ECO:0007669"/>
    <property type="project" value="InterPro"/>
</dbReference>
<dbReference type="KEGG" id="mgik:GO620_013110"/>
<dbReference type="PANTHER" id="PTHR43861:SF1">
    <property type="entry name" value="TRANS-ACONITATE 2-METHYLTRANSFERASE"/>
    <property type="match status" value="1"/>
</dbReference>
<dbReference type="EMBL" id="CP066775">
    <property type="protein sequence ID" value="QQL49109.1"/>
    <property type="molecule type" value="Genomic_DNA"/>
</dbReference>
<keyword evidence="3" id="KW-1185">Reference proteome</keyword>
<dbReference type="CDD" id="cd02440">
    <property type="entry name" value="AdoMet_MTases"/>
    <property type="match status" value="1"/>
</dbReference>
<dbReference type="SUPFAM" id="SSF53335">
    <property type="entry name" value="S-adenosyl-L-methionine-dependent methyltransferases"/>
    <property type="match status" value="1"/>
</dbReference>
<evidence type="ECO:0000259" key="1">
    <source>
        <dbReference type="Pfam" id="PF08241"/>
    </source>
</evidence>
<evidence type="ECO:0000313" key="2">
    <source>
        <dbReference type="EMBL" id="QQL49109.1"/>
    </source>
</evidence>
<dbReference type="InterPro" id="IPR029063">
    <property type="entry name" value="SAM-dependent_MTases_sf"/>
</dbReference>
<evidence type="ECO:0000313" key="3">
    <source>
        <dbReference type="Proteomes" id="UP000429232"/>
    </source>
</evidence>
<dbReference type="GO" id="GO:0032259">
    <property type="term" value="P:methylation"/>
    <property type="evidence" value="ECO:0007669"/>
    <property type="project" value="UniProtKB-KW"/>
</dbReference>
<dbReference type="InterPro" id="IPR013216">
    <property type="entry name" value="Methyltransf_11"/>
</dbReference>
<dbReference type="AlphaFoldDB" id="A0A6I4I3T3"/>